<dbReference type="Gene3D" id="3.40.50.300">
    <property type="entry name" value="P-loop containing nucleotide triphosphate hydrolases"/>
    <property type="match status" value="1"/>
</dbReference>
<dbReference type="InterPro" id="IPR022812">
    <property type="entry name" value="Dynamin"/>
</dbReference>
<feature type="compositionally biased region" description="Basic and acidic residues" evidence="3">
    <location>
        <begin position="613"/>
        <end position="627"/>
    </location>
</feature>
<dbReference type="InterPro" id="IPR045063">
    <property type="entry name" value="Dynamin_N"/>
</dbReference>
<gene>
    <name evidence="6" type="ORF">NP233_g376</name>
</gene>
<sequence length="1807" mass="198316">MTFGRQKSSVSSVLFSPGEQISSSENAASSLVIAAGGTSSSSAATTRDVAVGLANPQMSKAQRRMLDLINGLLSTGVEVDIDLPRIAVVGSQSAGKSSLIESISGITLPRASGTCTRCPTECRLSYSPAPWKCTVSLYISTDPSGNPLGQAKNVAFGKPIYDKAEVEDRIRRAQLAILNPGRQPSDFLTNDDPTLSQGNALSFSKNRVSLAISGPNVADLSFVDLPGLIASVREGGNVNDIKLVESLVTTFISKSNCIILLTVACETDFENQGAFSLAKQFDPDGQRTIGVLTKPDRIDPGDEQKWISFIRNEKEQLKNNWFCVKQPSSRELTENWTWEQARQKEDEFFSGTSPWNELEPMYARYLRTRNLLERLSHVLSDLIAQRLPVIRQEIGNAITRTRGELERLPKPPPRNPLNEVAKLIKDFDADMKRHMEGVPHRGGIIQQIRAPNEKFRKAIYATAPEFKPFDRPVGLATGTARIRDQSPLARVSTPSIEEVPESKTLGDFLHGREICGPSKAFAQIPAPTISWFSSSSTHKPDCDDTEQVPPMPVAYKGGKKKGKARSSVSSMADEWYADPPRPTPVPAEFSKGEFTFPKAPAHESTYTTSLTERIPEEPVSPRDIGRDDNLFSDYEREGSPDPSSAIYIDEVNRHMEESVSRELPGHFPYVVEREYIRGIQGKWEEPATVLCMLEQRIRLIVHEHLGTCLDEARKKIVWLMKIQADPFTLNRHYYFDYKEKYLTHYRRERQTVLARTGKAISNDTTVTREALSLLTRLGYEVTKEDLAKLLKQDMMEPVLSLMASVRAYFQVAYKRVVDNVPMAIDFELVRGGEVDVFELLWTKLELDSLDAHRMCEEYAQEPAYLVHKREQLEKKLERLGTNTDSVLIDVTSSNDAKTRGVVASFKHTTTPDVTNGIEIAVQKVIEKAGLQQRKGEILSLTIGTTHFINAVVQSDASKLSKVAVIRLAAPYTTECPPFIDFPGHLKRIICGHIAILKGGLQINGTVVNELDEEELVHEAQVIKEKRLKNIVIVGIYSPLDTTGRQEYLARDILLRELGKGINVVCSRDVAQIGLLERENASILNASILPFARHTISSFKSAMTRLGLTCPLYLTQNDGTLTSAREAMKLPIRTFSSGATNSMRGAGYLAGLGLGREVISGLGVGEGEGEEEGREREKGKSVIVVDVGGTTTDVGVVLPNGYPRLAGAFVKIAGVRTNFSMPDVYSIGLGGGSRVHDGESGMVTVGPDSVGNRLEQESLVFGGATTTATDIIVRANNLSNIGAPANVNNLSSFLVQNAQQAIHKLLSIAIDKMKTSPEDIDVLLVGGGSIICPNSIRGVRSIIIPPHHDVANAIGAAIANISGEIDTIVIPKSPQPSSEEIKQLVEEVKEKAVEKALRRGAKEDTVRVLRVEVVPLALVLVLSAVREEDEEGDEGDEVGGEEEGRGYEGSVPSLGRELVQEVEVDYESYRPKVVGDEWILSETDLLFVMEGCGVLGTGGGGSPYSTYLICLESLRRGKTIRVVDHKSLPPDGLLARGAFMGSPSVGIERLRDPRHLLEGAKELAKYCGNVESYRKSKNDAMVETIMRVITTEMGSSAALCPAPLAVADARDYGITRCLSLAWWIGRGICICRQKNMISRVAEKILECQNGKCLFVGKIIEVSREVKAGFTWGYVRIAPLLDDEKEDISEKGNSDTTKLWQYEPGTTLRIPFQNEDLCAYLEKEDGTKTVVASVPDLITILDSQTGSHLGTPEYAYGLRVTVIALAGHPLWKTEPGLKVGGPEAFGFDFPFIPIAEYREPKSVVDEFRG</sequence>
<dbReference type="InterPro" id="IPR024071">
    <property type="entry name" value="S-Me-THD_C_sf"/>
</dbReference>
<dbReference type="InterPro" id="IPR048350">
    <property type="entry name" value="S-Me-THD-like_C"/>
</dbReference>
<name>A0AAD5W211_9AGAR</name>
<dbReference type="SMART" id="SM00053">
    <property type="entry name" value="DYNc"/>
    <property type="match status" value="1"/>
</dbReference>
<feature type="domain" description="GED" evidence="4">
    <location>
        <begin position="798"/>
        <end position="894"/>
    </location>
</feature>
<feature type="region of interest" description="Disordered" evidence="3">
    <location>
        <begin position="535"/>
        <end position="564"/>
    </location>
</feature>
<dbReference type="EMBL" id="JANIEX010000010">
    <property type="protein sequence ID" value="KAJ3576514.1"/>
    <property type="molecule type" value="Genomic_DNA"/>
</dbReference>
<evidence type="ECO:0000313" key="7">
    <source>
        <dbReference type="Proteomes" id="UP001213000"/>
    </source>
</evidence>
<dbReference type="SUPFAM" id="SSF160991">
    <property type="entry name" value="CV3147-like"/>
    <property type="match status" value="1"/>
</dbReference>
<reference evidence="6" key="1">
    <citation type="submission" date="2022-07" db="EMBL/GenBank/DDBJ databases">
        <title>Genome Sequence of Leucocoprinus birnbaumii.</title>
        <authorList>
            <person name="Buettner E."/>
        </authorList>
    </citation>
    <scope>NUCLEOTIDE SEQUENCE</scope>
    <source>
        <strain evidence="6">VT141</strain>
    </source>
</reference>
<dbReference type="InterPro" id="IPR045079">
    <property type="entry name" value="Oxoprolinase-like"/>
</dbReference>
<dbReference type="PANTHER" id="PTHR11365">
    <property type="entry name" value="5-OXOPROLINASE RELATED"/>
    <property type="match status" value="1"/>
</dbReference>
<dbReference type="Pfam" id="PF01968">
    <property type="entry name" value="Hydantoinase_A"/>
    <property type="match status" value="2"/>
</dbReference>
<evidence type="ECO:0000256" key="3">
    <source>
        <dbReference type="SAM" id="MobiDB-lite"/>
    </source>
</evidence>
<dbReference type="Pfam" id="PF00350">
    <property type="entry name" value="Dynamin_N"/>
    <property type="match status" value="1"/>
</dbReference>
<dbReference type="InterPro" id="IPR043129">
    <property type="entry name" value="ATPase_NBD"/>
</dbReference>
<evidence type="ECO:0000259" key="5">
    <source>
        <dbReference type="PROSITE" id="PS51718"/>
    </source>
</evidence>
<keyword evidence="2" id="KW-0342">GTP-binding</keyword>
<dbReference type="SUPFAM" id="SSF53067">
    <property type="entry name" value="Actin-like ATPase domain"/>
    <property type="match status" value="1"/>
</dbReference>
<dbReference type="Pfam" id="PF05378">
    <property type="entry name" value="Hydant_A_N"/>
    <property type="match status" value="1"/>
</dbReference>
<feature type="domain" description="Dynamin-type G" evidence="5">
    <location>
        <begin position="80"/>
        <end position="388"/>
    </location>
</feature>
<dbReference type="PANTHER" id="PTHR11365:SF10">
    <property type="entry name" value="HYDANTOINASE_OXOPROLINASE"/>
    <property type="match status" value="1"/>
</dbReference>
<dbReference type="Gene3D" id="1.20.120.1240">
    <property type="entry name" value="Dynamin, middle domain"/>
    <property type="match status" value="1"/>
</dbReference>
<dbReference type="GO" id="GO:0003924">
    <property type="term" value="F:GTPase activity"/>
    <property type="evidence" value="ECO:0007669"/>
    <property type="project" value="InterPro"/>
</dbReference>
<dbReference type="Gene3D" id="2.40.390.10">
    <property type="entry name" value="CV3147-like"/>
    <property type="match status" value="1"/>
</dbReference>
<dbReference type="PROSITE" id="PS51388">
    <property type="entry name" value="GED"/>
    <property type="match status" value="1"/>
</dbReference>
<evidence type="ECO:0000256" key="2">
    <source>
        <dbReference type="ARBA" id="ARBA00023134"/>
    </source>
</evidence>
<dbReference type="InterPro" id="IPR027479">
    <property type="entry name" value="S-Me-THD_N_sf"/>
</dbReference>
<feature type="region of interest" description="Disordered" evidence="3">
    <location>
        <begin position="1427"/>
        <end position="1451"/>
    </location>
</feature>
<comment type="caution">
    <text evidence="6">The sequence shown here is derived from an EMBL/GenBank/DDBJ whole genome shotgun (WGS) entry which is preliminary data.</text>
</comment>
<dbReference type="Pfam" id="PF01031">
    <property type="entry name" value="Dynamin_M"/>
    <property type="match status" value="1"/>
</dbReference>
<dbReference type="PRINTS" id="PR00195">
    <property type="entry name" value="DYNAMIN"/>
</dbReference>
<protein>
    <submittedName>
        <fullName evidence="6">Uncharacterized protein</fullName>
    </submittedName>
</protein>
<dbReference type="Pfam" id="PF20906">
    <property type="entry name" value="S-Me-THD_C"/>
    <property type="match status" value="1"/>
</dbReference>
<dbReference type="InterPro" id="IPR003130">
    <property type="entry name" value="GED"/>
</dbReference>
<dbReference type="Gene3D" id="3.40.1610.10">
    <property type="entry name" value="CV3147-like domain"/>
    <property type="match status" value="2"/>
</dbReference>
<dbReference type="InterPro" id="IPR000375">
    <property type="entry name" value="Dynamin_stalk"/>
</dbReference>
<dbReference type="InterPro" id="IPR020850">
    <property type="entry name" value="GED_dom"/>
</dbReference>
<keyword evidence="1" id="KW-0547">Nucleotide-binding</keyword>
<accession>A0AAD5W211</accession>
<evidence type="ECO:0000256" key="1">
    <source>
        <dbReference type="ARBA" id="ARBA00022741"/>
    </source>
</evidence>
<dbReference type="CDD" id="cd08771">
    <property type="entry name" value="DLP_1"/>
    <property type="match status" value="1"/>
</dbReference>
<keyword evidence="7" id="KW-1185">Reference proteome</keyword>
<dbReference type="SUPFAM" id="SSF52540">
    <property type="entry name" value="P-loop containing nucleoside triphosphate hydrolases"/>
    <property type="match status" value="1"/>
</dbReference>
<dbReference type="InterPro" id="IPR001401">
    <property type="entry name" value="Dynamin_GTPase"/>
</dbReference>
<dbReference type="PROSITE" id="PS51718">
    <property type="entry name" value="G_DYNAMIN_2"/>
    <property type="match status" value="1"/>
</dbReference>
<dbReference type="InterPro" id="IPR002821">
    <property type="entry name" value="Hydantoinase_A"/>
</dbReference>
<organism evidence="6 7">
    <name type="scientific">Leucocoprinus birnbaumii</name>
    <dbReference type="NCBI Taxonomy" id="56174"/>
    <lineage>
        <taxon>Eukaryota</taxon>
        <taxon>Fungi</taxon>
        <taxon>Dikarya</taxon>
        <taxon>Basidiomycota</taxon>
        <taxon>Agaricomycotina</taxon>
        <taxon>Agaricomycetes</taxon>
        <taxon>Agaricomycetidae</taxon>
        <taxon>Agaricales</taxon>
        <taxon>Agaricineae</taxon>
        <taxon>Agaricaceae</taxon>
        <taxon>Leucocoprinus</taxon>
    </lineage>
</organism>
<proteinExistence type="predicted"/>
<evidence type="ECO:0000259" key="4">
    <source>
        <dbReference type="PROSITE" id="PS51388"/>
    </source>
</evidence>
<dbReference type="InterPro" id="IPR027417">
    <property type="entry name" value="P-loop_NTPase"/>
</dbReference>
<feature type="region of interest" description="Disordered" evidence="3">
    <location>
        <begin position="602"/>
        <end position="627"/>
    </location>
</feature>
<dbReference type="Proteomes" id="UP001213000">
    <property type="component" value="Unassembled WGS sequence"/>
</dbReference>
<dbReference type="InterPro" id="IPR030381">
    <property type="entry name" value="G_DYNAMIN_dom"/>
</dbReference>
<feature type="compositionally biased region" description="Acidic residues" evidence="3">
    <location>
        <begin position="1427"/>
        <end position="1440"/>
    </location>
</feature>
<dbReference type="Pfam" id="PF02212">
    <property type="entry name" value="GED"/>
    <property type="match status" value="1"/>
</dbReference>
<evidence type="ECO:0000313" key="6">
    <source>
        <dbReference type="EMBL" id="KAJ3576514.1"/>
    </source>
</evidence>
<dbReference type="InterPro" id="IPR008040">
    <property type="entry name" value="Hydant_A_N"/>
</dbReference>
<dbReference type="GO" id="GO:0005525">
    <property type="term" value="F:GTP binding"/>
    <property type="evidence" value="ECO:0007669"/>
    <property type="project" value="InterPro"/>
</dbReference>